<evidence type="ECO:0000313" key="2">
    <source>
        <dbReference type="Proteomes" id="UP000008783"/>
    </source>
</evidence>
<organism evidence="1 2">
    <name type="scientific">Puccinia graminis f. sp. tritici (strain CRL 75-36-700-3 / race SCCL)</name>
    <name type="common">Black stem rust fungus</name>
    <dbReference type="NCBI Taxonomy" id="418459"/>
    <lineage>
        <taxon>Eukaryota</taxon>
        <taxon>Fungi</taxon>
        <taxon>Dikarya</taxon>
        <taxon>Basidiomycota</taxon>
        <taxon>Pucciniomycotina</taxon>
        <taxon>Pucciniomycetes</taxon>
        <taxon>Pucciniales</taxon>
        <taxon>Pucciniaceae</taxon>
        <taxon>Puccinia</taxon>
    </lineage>
</organism>
<dbReference type="EMBL" id="DS178301">
    <property type="protein sequence ID" value="EFP86624.1"/>
    <property type="molecule type" value="Genomic_DNA"/>
</dbReference>
<dbReference type="OMA" id="MAEPAQH"/>
<dbReference type="OrthoDB" id="10463534at2759"/>
<reference evidence="2" key="2">
    <citation type="journal article" date="2011" name="Proc. Natl. Acad. Sci. U.S.A.">
        <title>Obligate biotrophy features unraveled by the genomic analysis of rust fungi.</title>
        <authorList>
            <person name="Duplessis S."/>
            <person name="Cuomo C.A."/>
            <person name="Lin Y.-C."/>
            <person name="Aerts A."/>
            <person name="Tisserant E."/>
            <person name="Veneault-Fourrey C."/>
            <person name="Joly D.L."/>
            <person name="Hacquard S."/>
            <person name="Amselem J."/>
            <person name="Cantarel B.L."/>
            <person name="Chiu R."/>
            <person name="Coutinho P.M."/>
            <person name="Feau N."/>
            <person name="Field M."/>
            <person name="Frey P."/>
            <person name="Gelhaye E."/>
            <person name="Goldberg J."/>
            <person name="Grabherr M.G."/>
            <person name="Kodira C.D."/>
            <person name="Kohler A."/>
            <person name="Kuees U."/>
            <person name="Lindquist E.A."/>
            <person name="Lucas S.M."/>
            <person name="Mago R."/>
            <person name="Mauceli E."/>
            <person name="Morin E."/>
            <person name="Murat C."/>
            <person name="Pangilinan J.L."/>
            <person name="Park R."/>
            <person name="Pearson M."/>
            <person name="Quesneville H."/>
            <person name="Rouhier N."/>
            <person name="Sakthikumar S."/>
            <person name="Salamov A.A."/>
            <person name="Schmutz J."/>
            <person name="Selles B."/>
            <person name="Shapiro H."/>
            <person name="Tanguay P."/>
            <person name="Tuskan G.A."/>
            <person name="Henrissat B."/>
            <person name="Van de Peer Y."/>
            <person name="Rouze P."/>
            <person name="Ellis J.G."/>
            <person name="Dodds P.N."/>
            <person name="Schein J.E."/>
            <person name="Zhong S."/>
            <person name="Hamelin R.C."/>
            <person name="Grigoriev I.V."/>
            <person name="Szabo L.J."/>
            <person name="Martin F."/>
        </authorList>
    </citation>
    <scope>NUCLEOTIDE SEQUENCE [LARGE SCALE GENOMIC DNA]</scope>
    <source>
        <strain evidence="2">CRL 75-36-700-3 / race SCCL</strain>
    </source>
</reference>
<proteinExistence type="predicted"/>
<gene>
    <name evidence="1" type="ORF">PGTG_13006</name>
</gene>
<sequence>MADPTAQPTDSDALNLEVSGIIQLKPQGADSDYLYWSFVVLLHLKSLKLAYVLDPVDTTSPNAKPLASSWANDSIAVSFFIARAIHPSNLRLVRLPPQCGSLSRKLTKTFPWEAGVVF</sequence>
<accession>E3KQP9</accession>
<dbReference type="AlphaFoldDB" id="E3KQP9"/>
<dbReference type="InParanoid" id="E3KQP9"/>
<protein>
    <submittedName>
        <fullName evidence="1">Uncharacterized protein</fullName>
    </submittedName>
</protein>
<keyword evidence="2" id="KW-1185">Reference proteome</keyword>
<reference key="1">
    <citation type="submission" date="2007-01" db="EMBL/GenBank/DDBJ databases">
        <title>The Genome Sequence of Puccinia graminis f. sp. tritici Strain CRL 75-36-700-3.</title>
        <authorList>
            <consortium name="The Broad Institute Genome Sequencing Platform"/>
            <person name="Birren B."/>
            <person name="Lander E."/>
            <person name="Galagan J."/>
            <person name="Nusbaum C."/>
            <person name="Devon K."/>
            <person name="Cuomo C."/>
            <person name="Jaffe D."/>
            <person name="Butler J."/>
            <person name="Alvarez P."/>
            <person name="Gnerre S."/>
            <person name="Grabherr M."/>
            <person name="Mauceli E."/>
            <person name="Brockman W."/>
            <person name="Young S."/>
            <person name="LaButti K."/>
            <person name="Sykes S."/>
            <person name="DeCaprio D."/>
            <person name="Crawford M."/>
            <person name="Koehrsen M."/>
            <person name="Engels R."/>
            <person name="Montgomery P."/>
            <person name="Pearson M."/>
            <person name="Howarth C."/>
            <person name="Larson L."/>
            <person name="White J."/>
            <person name="Zeng Q."/>
            <person name="Kodira C."/>
            <person name="Yandava C."/>
            <person name="Alvarado L."/>
            <person name="O'Leary S."/>
            <person name="Szabo L."/>
            <person name="Dean R."/>
            <person name="Schein J."/>
        </authorList>
    </citation>
    <scope>NUCLEOTIDE SEQUENCE</scope>
    <source>
        <strain>CRL 75-36-700-3</strain>
    </source>
</reference>
<dbReference type="VEuPathDB" id="FungiDB:PGTG_13006"/>
<evidence type="ECO:0000313" key="1">
    <source>
        <dbReference type="EMBL" id="EFP86624.1"/>
    </source>
</evidence>
<dbReference type="HOGENOM" id="CLU_046891_3_1_1"/>
<dbReference type="GeneID" id="10540885"/>
<dbReference type="Proteomes" id="UP000008783">
    <property type="component" value="Unassembled WGS sequence"/>
</dbReference>
<dbReference type="KEGG" id="pgr:PGTG_13006"/>
<dbReference type="RefSeq" id="XP_003331043.1">
    <property type="nucleotide sequence ID" value="XM_003330995.1"/>
</dbReference>
<dbReference type="STRING" id="418459.E3KQP9"/>
<dbReference type="PANTHER" id="PTHR33246:SF51">
    <property type="entry name" value="MYB_SANT-LIKE DOMAIN-CONTAINING PROTEIN"/>
    <property type="match status" value="1"/>
</dbReference>
<name>E3KQP9_PUCGT</name>
<dbReference type="PANTHER" id="PTHR33246">
    <property type="entry name" value="CCHC-TYPE DOMAIN-CONTAINING PROTEIN"/>
    <property type="match status" value="1"/>
</dbReference>